<accession>A0A2W1BKE0</accession>
<keyword evidence="2" id="KW-1185">Reference proteome</keyword>
<reference evidence="1 2" key="1">
    <citation type="journal article" date="2017" name="BMC Biol.">
        <title>Genomic innovations, transcriptional plasticity and gene loss underlying the evolution and divergence of two highly polyphagous and invasive Helicoverpa pest species.</title>
        <authorList>
            <person name="Pearce S.L."/>
            <person name="Clarke D.F."/>
            <person name="East P.D."/>
            <person name="Elfekih S."/>
            <person name="Gordon K.H."/>
            <person name="Jermiin L.S."/>
            <person name="McGaughran A."/>
            <person name="Oakeshott J.G."/>
            <person name="Papanikolaou A."/>
            <person name="Perera O.P."/>
            <person name="Rane R.V."/>
            <person name="Richards S."/>
            <person name="Tay W.T."/>
            <person name="Walsh T.K."/>
            <person name="Anderson A."/>
            <person name="Anderson C.J."/>
            <person name="Asgari S."/>
            <person name="Board P.G."/>
            <person name="Bretschneider A."/>
            <person name="Campbell P.M."/>
            <person name="Chertemps T."/>
            <person name="Christeller J.T."/>
            <person name="Coppin C.W."/>
            <person name="Downes S.J."/>
            <person name="Duan G."/>
            <person name="Farnsworth C.A."/>
            <person name="Good R.T."/>
            <person name="Han L.B."/>
            <person name="Han Y.C."/>
            <person name="Hatje K."/>
            <person name="Horne I."/>
            <person name="Huang Y.P."/>
            <person name="Hughes D.S."/>
            <person name="Jacquin-Joly E."/>
            <person name="James W."/>
            <person name="Jhangiani S."/>
            <person name="Kollmar M."/>
            <person name="Kuwar S.S."/>
            <person name="Li S."/>
            <person name="Liu N.Y."/>
            <person name="Maibeche M.T."/>
            <person name="Miller J.R."/>
            <person name="Montagne N."/>
            <person name="Perry T."/>
            <person name="Qu J."/>
            <person name="Song S.V."/>
            <person name="Sutton G.G."/>
            <person name="Vogel H."/>
            <person name="Walenz B.P."/>
            <person name="Xu W."/>
            <person name="Zhang H.J."/>
            <person name="Zou Z."/>
            <person name="Batterham P."/>
            <person name="Edwards O.R."/>
            <person name="Feyereisen R."/>
            <person name="Gibbs R.A."/>
            <person name="Heckel D.G."/>
            <person name="McGrath A."/>
            <person name="Robin C."/>
            <person name="Scherer S.E."/>
            <person name="Worley K.C."/>
            <person name="Wu Y.D."/>
        </authorList>
    </citation>
    <scope>NUCLEOTIDE SEQUENCE [LARGE SCALE GENOMIC DNA]</scope>
    <source>
        <strain evidence="1">Harm_GR_Male_#8</strain>
        <tissue evidence="1">Whole organism</tissue>
    </source>
</reference>
<dbReference type="EMBL" id="KZ149998">
    <property type="protein sequence ID" value="PZC75358.1"/>
    <property type="molecule type" value="Genomic_DNA"/>
</dbReference>
<name>A0A2W1BKE0_HELAM</name>
<gene>
    <name evidence="1" type="primary">HaOG206405</name>
    <name evidence="1" type="ORF">B5X24_HaOG206405</name>
</gene>
<evidence type="ECO:0000313" key="2">
    <source>
        <dbReference type="Proteomes" id="UP000249218"/>
    </source>
</evidence>
<protein>
    <submittedName>
        <fullName evidence="1">Uncharacterized protein</fullName>
    </submittedName>
</protein>
<evidence type="ECO:0000313" key="1">
    <source>
        <dbReference type="EMBL" id="PZC75358.1"/>
    </source>
</evidence>
<sequence>MDATRPITEISAGHTSWNCIDRAKTWCLTSVSSLSLLPEEYMEIWFRILMCNKRDVSDNKMGILIISVDCKDRIKEEMQ</sequence>
<dbReference type="AlphaFoldDB" id="A0A2W1BKE0"/>
<dbReference type="Proteomes" id="UP000249218">
    <property type="component" value="Unassembled WGS sequence"/>
</dbReference>
<proteinExistence type="predicted"/>
<organism evidence="1 2">
    <name type="scientific">Helicoverpa armigera</name>
    <name type="common">Cotton bollworm</name>
    <name type="synonym">Heliothis armigera</name>
    <dbReference type="NCBI Taxonomy" id="29058"/>
    <lineage>
        <taxon>Eukaryota</taxon>
        <taxon>Metazoa</taxon>
        <taxon>Ecdysozoa</taxon>
        <taxon>Arthropoda</taxon>
        <taxon>Hexapoda</taxon>
        <taxon>Insecta</taxon>
        <taxon>Pterygota</taxon>
        <taxon>Neoptera</taxon>
        <taxon>Endopterygota</taxon>
        <taxon>Lepidoptera</taxon>
        <taxon>Glossata</taxon>
        <taxon>Ditrysia</taxon>
        <taxon>Noctuoidea</taxon>
        <taxon>Noctuidae</taxon>
        <taxon>Heliothinae</taxon>
        <taxon>Helicoverpa</taxon>
    </lineage>
</organism>